<evidence type="ECO:0000313" key="3">
    <source>
        <dbReference type="Proteomes" id="UP000335538"/>
    </source>
</evidence>
<organism evidence="2 3">
    <name type="scientific">Pandoraea sputorum</name>
    <dbReference type="NCBI Taxonomy" id="93222"/>
    <lineage>
        <taxon>Bacteria</taxon>
        <taxon>Pseudomonadati</taxon>
        <taxon>Pseudomonadota</taxon>
        <taxon>Betaproteobacteria</taxon>
        <taxon>Burkholderiales</taxon>
        <taxon>Burkholderiaceae</taxon>
        <taxon>Pandoraea</taxon>
    </lineage>
</organism>
<protein>
    <submittedName>
        <fullName evidence="2">Uncharacterized protein</fullName>
    </submittedName>
</protein>
<feature type="region of interest" description="Disordered" evidence="1">
    <location>
        <begin position="525"/>
        <end position="546"/>
    </location>
</feature>
<proteinExistence type="predicted"/>
<dbReference type="EMBL" id="CABPSR010000062">
    <property type="protein sequence ID" value="VVE86005.1"/>
    <property type="molecule type" value="Genomic_DNA"/>
</dbReference>
<evidence type="ECO:0000313" key="2">
    <source>
        <dbReference type="EMBL" id="VVE86005.1"/>
    </source>
</evidence>
<accession>A0A5E5BLS3</accession>
<evidence type="ECO:0000256" key="1">
    <source>
        <dbReference type="SAM" id="MobiDB-lite"/>
    </source>
</evidence>
<reference evidence="2 3" key="1">
    <citation type="submission" date="2019-08" db="EMBL/GenBank/DDBJ databases">
        <authorList>
            <person name="Peeters C."/>
        </authorList>
    </citation>
    <scope>NUCLEOTIDE SEQUENCE [LARGE SCALE GENOMIC DNA]</scope>
    <source>
        <strain evidence="2 3">LMG 31121</strain>
    </source>
</reference>
<sequence length="546" mass="59230">MHFFAASSPRHEQLFRTILSAPLTFGGVDQLAERCAYLARRYLGEAGRPPEALSISGVGDARPTIIDFTSIRDAPLPPEERGPAVLALIAGCLVPALQRQGADAQAAQSAAMHMVAQLGNPEFATLAPSAVQGAIGPRMRGEPLSTTHIALAAHGEVLVHTTTQWASYVDDTGQPRGFGSQGPPVLTMDVVTGFWLERTRAGRGVEQVGWVFANAEGTKQFVLHGKVQRCLLETPAADLKALLVPRTPTLLDILLYGLARLLGQDGIFIDPPSPLENTLWDMTRPALPTCPPLDHEVVPPAPPRLLTATARRVQASHAGVTERNAALAFGAYCQSRVRQLIPCSYSQTLVRADRAHGIARDQWLAQAEWYGVILDTVRDQSNTTTSAAQRSVTLLKKALACATGDCEEMALVAAALAQTTAKSFLAERGLARADIRAEIFEAKREGDHAFCVVHLKIHGATYTIAIDPWAEVAMPYEHYVDYMTTYQTSFYINTTTTFGVDAVTSKAINQPTFMREAGLTLQRYVAPPERTGQPLGERNRLATPRR</sequence>
<dbReference type="AlphaFoldDB" id="A0A5E5BLS3"/>
<name>A0A5E5BLS3_9BURK</name>
<dbReference type="Proteomes" id="UP000335538">
    <property type="component" value="Unassembled WGS sequence"/>
</dbReference>
<dbReference type="RefSeq" id="WP_150811626.1">
    <property type="nucleotide sequence ID" value="NZ_CABPSR010000062.1"/>
</dbReference>
<gene>
    <name evidence="2" type="ORF">PSP31121_05644</name>
</gene>